<evidence type="ECO:0000313" key="9">
    <source>
        <dbReference type="Proteomes" id="UP000002624"/>
    </source>
</evidence>
<dbReference type="Proteomes" id="UP000002624">
    <property type="component" value="Unassembled WGS sequence"/>
</dbReference>
<keyword evidence="4 6" id="KW-0472">Membrane</keyword>
<evidence type="ECO:0000256" key="6">
    <source>
        <dbReference type="SAM" id="Phobius"/>
    </source>
</evidence>
<reference evidence="9" key="1">
    <citation type="submission" date="2009-05" db="EMBL/GenBank/DDBJ databases">
        <title>The genome sequence of Ajellomyces capsulatus strain H143.</title>
        <authorList>
            <person name="Champion M."/>
            <person name="Cuomo C.A."/>
            <person name="Ma L.-J."/>
            <person name="Henn M.R."/>
            <person name="Sil A."/>
            <person name="Goldman B."/>
            <person name="Young S.K."/>
            <person name="Kodira C.D."/>
            <person name="Zeng Q."/>
            <person name="Koehrsen M."/>
            <person name="Alvarado L."/>
            <person name="Berlin A.M."/>
            <person name="Borenstein D."/>
            <person name="Chen Z."/>
            <person name="Engels R."/>
            <person name="Freedman E."/>
            <person name="Gellesch M."/>
            <person name="Goldberg J."/>
            <person name="Griggs A."/>
            <person name="Gujja S."/>
            <person name="Heiman D.I."/>
            <person name="Hepburn T.A."/>
            <person name="Howarth C."/>
            <person name="Jen D."/>
            <person name="Larson L."/>
            <person name="Lewis B."/>
            <person name="Mehta T."/>
            <person name="Park D."/>
            <person name="Pearson M."/>
            <person name="Roberts A."/>
            <person name="Saif S."/>
            <person name="Shea T.D."/>
            <person name="Shenoy N."/>
            <person name="Sisk P."/>
            <person name="Stolte C."/>
            <person name="Sykes S."/>
            <person name="Walk T."/>
            <person name="White J."/>
            <person name="Yandava C."/>
            <person name="Klein B."/>
            <person name="McEwen J.G."/>
            <person name="Puccia R."/>
            <person name="Goldman G.H."/>
            <person name="Felipe M.S."/>
            <person name="Nino-Vega G."/>
            <person name="San-Blas G."/>
            <person name="Taylor J.W."/>
            <person name="Mendoza L."/>
            <person name="Galagan J.E."/>
            <person name="Nusbaum C."/>
            <person name="Birren B.W."/>
        </authorList>
    </citation>
    <scope>NUCLEOTIDE SEQUENCE [LARGE SCALE GENOMIC DNA]</scope>
    <source>
        <strain evidence="9">H143</strain>
    </source>
</reference>
<dbReference type="OrthoDB" id="444631at2759"/>
<accession>C6H5Q1</accession>
<dbReference type="Pfam" id="PF20684">
    <property type="entry name" value="Fung_rhodopsin"/>
    <property type="match status" value="1"/>
</dbReference>
<protein>
    <recommendedName>
        <fullName evidence="7">Rhodopsin domain-containing protein</fullName>
    </recommendedName>
</protein>
<evidence type="ECO:0000256" key="5">
    <source>
        <dbReference type="ARBA" id="ARBA00038359"/>
    </source>
</evidence>
<evidence type="ECO:0000259" key="7">
    <source>
        <dbReference type="Pfam" id="PF20684"/>
    </source>
</evidence>
<comment type="similarity">
    <text evidence="5">Belongs to the SAT4 family.</text>
</comment>
<evidence type="ECO:0000256" key="1">
    <source>
        <dbReference type="ARBA" id="ARBA00004141"/>
    </source>
</evidence>
<dbReference type="PANTHER" id="PTHR33048">
    <property type="entry name" value="PTH11-LIKE INTEGRAL MEMBRANE PROTEIN (AFU_ORTHOLOGUE AFUA_5G11245)"/>
    <property type="match status" value="1"/>
</dbReference>
<name>C6H5Q1_AJECH</name>
<dbReference type="EMBL" id="GG692420">
    <property type="protein sequence ID" value="EER43722.1"/>
    <property type="molecule type" value="Genomic_DNA"/>
</dbReference>
<dbReference type="InterPro" id="IPR052337">
    <property type="entry name" value="SAT4-like"/>
</dbReference>
<dbReference type="VEuPathDB" id="FungiDB:HCDG_01752"/>
<sequence>MTNSETLATNLVRRGSPNTTLIDVAVSNTPIAPDTPQSLIPEYPEVLELGYITSHHPPRAFLSKLLHTFPHSGHSTLFASIFSPVGVSSLLLDYSLSHGGRCSIVCQDIWRSETLIEVVLPPATSRLDMWLVHSLLFRPDNIDSETDTARFSEDRSACPINVQRVDINLKVAIASDIGSDLLIMLLPLSLLMKARISTKQKIGLACMFSLGLIVIAFAFVRFREIKEVSSLNETDEIVLVQGPVRLALWSQIEAAMALLITNIPAKFMDKLA</sequence>
<comment type="subcellular location">
    <subcellularLocation>
        <location evidence="1">Membrane</location>
        <topology evidence="1">Multi-pass membrane protein</topology>
    </subcellularLocation>
</comment>
<evidence type="ECO:0000256" key="3">
    <source>
        <dbReference type="ARBA" id="ARBA00022989"/>
    </source>
</evidence>
<keyword evidence="2 6" id="KW-0812">Transmembrane</keyword>
<dbReference type="InterPro" id="IPR049326">
    <property type="entry name" value="Rhodopsin_dom_fungi"/>
</dbReference>
<organism evidence="8 9">
    <name type="scientific">Ajellomyces capsulatus (strain H143)</name>
    <name type="common">Darling's disease fungus</name>
    <name type="synonym">Histoplasma capsulatum</name>
    <dbReference type="NCBI Taxonomy" id="544712"/>
    <lineage>
        <taxon>Eukaryota</taxon>
        <taxon>Fungi</taxon>
        <taxon>Dikarya</taxon>
        <taxon>Ascomycota</taxon>
        <taxon>Pezizomycotina</taxon>
        <taxon>Eurotiomycetes</taxon>
        <taxon>Eurotiomycetidae</taxon>
        <taxon>Onygenales</taxon>
        <taxon>Ajellomycetaceae</taxon>
        <taxon>Histoplasma</taxon>
    </lineage>
</organism>
<dbReference type="HOGENOM" id="CLU_1022949_0_0_1"/>
<dbReference type="STRING" id="544712.C6H5Q1"/>
<proteinExistence type="inferred from homology"/>
<keyword evidence="3 6" id="KW-1133">Transmembrane helix</keyword>
<evidence type="ECO:0000256" key="2">
    <source>
        <dbReference type="ARBA" id="ARBA00022692"/>
    </source>
</evidence>
<feature type="domain" description="Rhodopsin" evidence="7">
    <location>
        <begin position="175"/>
        <end position="265"/>
    </location>
</feature>
<dbReference type="GO" id="GO:0016020">
    <property type="term" value="C:membrane"/>
    <property type="evidence" value="ECO:0007669"/>
    <property type="project" value="UniProtKB-SubCell"/>
</dbReference>
<evidence type="ECO:0000256" key="4">
    <source>
        <dbReference type="ARBA" id="ARBA00023136"/>
    </source>
</evidence>
<dbReference type="PANTHER" id="PTHR33048:SF47">
    <property type="entry name" value="INTEGRAL MEMBRANE PROTEIN-RELATED"/>
    <property type="match status" value="1"/>
</dbReference>
<gene>
    <name evidence="8" type="ORF">HCDG_01752</name>
</gene>
<feature type="transmembrane region" description="Helical" evidence="6">
    <location>
        <begin position="202"/>
        <end position="222"/>
    </location>
</feature>
<evidence type="ECO:0000313" key="8">
    <source>
        <dbReference type="EMBL" id="EER43722.1"/>
    </source>
</evidence>
<dbReference type="AlphaFoldDB" id="C6H5Q1"/>